<dbReference type="AlphaFoldDB" id="H5UW70"/>
<dbReference type="InterPro" id="IPR036895">
    <property type="entry name" value="Uracil-DNA_glycosylase-like_sf"/>
</dbReference>
<dbReference type="GO" id="GO:0046872">
    <property type="term" value="F:metal ion binding"/>
    <property type="evidence" value="ECO:0007669"/>
    <property type="project" value="UniProtKB-KW"/>
</dbReference>
<keyword evidence="3" id="KW-0227">DNA damage</keyword>
<keyword evidence="2" id="KW-0479">Metal-binding</keyword>
<dbReference type="GO" id="GO:0004844">
    <property type="term" value="F:uracil DNA N-glycosylase activity"/>
    <property type="evidence" value="ECO:0007669"/>
    <property type="project" value="InterPro"/>
</dbReference>
<reference evidence="11 12" key="1">
    <citation type="submission" date="2012-02" db="EMBL/GenBank/DDBJ databases">
        <title>Whole genome shotgun sequence of Mobilicoccus pelagius NBRC 104925.</title>
        <authorList>
            <person name="Yoshida Y."/>
            <person name="Hosoyama A."/>
            <person name="Tsuchikane K."/>
            <person name="Katsumata H."/>
            <person name="Yamazaki S."/>
            <person name="Fujita N."/>
        </authorList>
    </citation>
    <scope>NUCLEOTIDE SEQUENCE [LARGE SCALE GENOMIC DNA]</scope>
    <source>
        <strain evidence="11 12">NBRC 104925</strain>
    </source>
</reference>
<evidence type="ECO:0000256" key="8">
    <source>
        <dbReference type="ARBA" id="ARBA00023779"/>
    </source>
</evidence>
<proteinExistence type="inferred from homology"/>
<dbReference type="SUPFAM" id="SSF52141">
    <property type="entry name" value="Uracil-DNA glycosylase-like"/>
    <property type="match status" value="1"/>
</dbReference>
<name>H5UW70_9MICO</name>
<dbReference type="EMBL" id="BAFE01000094">
    <property type="protein sequence ID" value="GAB49978.1"/>
    <property type="molecule type" value="Genomic_DNA"/>
</dbReference>
<gene>
    <name evidence="11" type="ORF">MOPEL_135_02160</name>
</gene>
<evidence type="ECO:0000256" key="7">
    <source>
        <dbReference type="ARBA" id="ARBA00023204"/>
    </source>
</evidence>
<comment type="caution">
    <text evidence="11">The sequence shown here is derived from an EMBL/GenBank/DDBJ whole genome shotgun (WGS) entry which is preliminary data.</text>
</comment>
<keyword evidence="5" id="KW-0408">Iron</keyword>
<evidence type="ECO:0000313" key="11">
    <source>
        <dbReference type="EMBL" id="GAB49978.1"/>
    </source>
</evidence>
<dbReference type="PANTHER" id="PTHR33693:SF3">
    <property type="entry name" value="TYPE-5 URACIL-DNA GLYCOSYLASE"/>
    <property type="match status" value="1"/>
</dbReference>
<protein>
    <recommendedName>
        <fullName evidence="9">Type-5 uracil-DNA glycosylase</fullName>
    </recommendedName>
</protein>
<evidence type="ECO:0000256" key="3">
    <source>
        <dbReference type="ARBA" id="ARBA00022763"/>
    </source>
</evidence>
<organism evidence="11 12">
    <name type="scientific">Mobilicoccus pelagius NBRC 104925</name>
    <dbReference type="NCBI Taxonomy" id="1089455"/>
    <lineage>
        <taxon>Bacteria</taxon>
        <taxon>Bacillati</taxon>
        <taxon>Actinomycetota</taxon>
        <taxon>Actinomycetes</taxon>
        <taxon>Micrococcales</taxon>
        <taxon>Dermatophilaceae</taxon>
        <taxon>Mobilicoccus</taxon>
    </lineage>
</organism>
<dbReference type="eggNOG" id="COG1573">
    <property type="taxonomic scope" value="Bacteria"/>
</dbReference>
<evidence type="ECO:0000256" key="6">
    <source>
        <dbReference type="ARBA" id="ARBA00023014"/>
    </source>
</evidence>
<dbReference type="GO" id="GO:0033958">
    <property type="term" value="F:DNA-deoxyinosine glycosylase activity"/>
    <property type="evidence" value="ECO:0007669"/>
    <property type="project" value="InterPro"/>
</dbReference>
<dbReference type="GO" id="GO:0051539">
    <property type="term" value="F:4 iron, 4 sulfur cluster binding"/>
    <property type="evidence" value="ECO:0007669"/>
    <property type="project" value="UniProtKB-KW"/>
</dbReference>
<evidence type="ECO:0000256" key="4">
    <source>
        <dbReference type="ARBA" id="ARBA00022801"/>
    </source>
</evidence>
<feature type="domain" description="Uracil-DNA glycosylase-like" evidence="10">
    <location>
        <begin position="43"/>
        <end position="219"/>
    </location>
</feature>
<keyword evidence="12" id="KW-1185">Reference proteome</keyword>
<comment type="similarity">
    <text evidence="8">Belongs to the uracil-DNA glycosylase (UDG) superfamily. Type 5 (UDGb) family.</text>
</comment>
<dbReference type="PANTHER" id="PTHR33693">
    <property type="entry name" value="TYPE-5 URACIL-DNA GLYCOSYLASE"/>
    <property type="match status" value="1"/>
</dbReference>
<dbReference type="STRING" id="1089455.MOPEL_135_02160"/>
<sequence>MAELDERVSVCRACPRLVAWREGVAQSKRASFADEPYWGRPVPGVGTASPRGLVVGLAPAANGANRTGRMFTGDRSGEWLYGSLHRVGVADRPEARHAGDGLDLGRVRITAPVHCAPPANMPTAEERRTCSVWLDRELALVAPTLRIIVALGGIGWTQTLAAARRLGWDVPRPAPRFGHGAGATLVAGDRTVRLIGCYHVSMRNTQTGRLTREMLDDVLSRLREERP</sequence>
<dbReference type="GO" id="GO:0006284">
    <property type="term" value="P:base-excision repair"/>
    <property type="evidence" value="ECO:0007669"/>
    <property type="project" value="InterPro"/>
</dbReference>
<keyword evidence="6" id="KW-0411">Iron-sulfur</keyword>
<evidence type="ECO:0000259" key="10">
    <source>
        <dbReference type="SMART" id="SM00986"/>
    </source>
</evidence>
<evidence type="ECO:0000256" key="5">
    <source>
        <dbReference type="ARBA" id="ARBA00023004"/>
    </source>
</evidence>
<evidence type="ECO:0000313" key="12">
    <source>
        <dbReference type="Proteomes" id="UP000004367"/>
    </source>
</evidence>
<evidence type="ECO:0000256" key="2">
    <source>
        <dbReference type="ARBA" id="ARBA00022723"/>
    </source>
</evidence>
<dbReference type="Pfam" id="PF03167">
    <property type="entry name" value="UDG"/>
    <property type="match status" value="1"/>
</dbReference>
<dbReference type="InterPro" id="IPR051536">
    <property type="entry name" value="UDG_Type-4/5"/>
</dbReference>
<dbReference type="SMART" id="SM00986">
    <property type="entry name" value="UDG"/>
    <property type="match status" value="1"/>
</dbReference>
<dbReference type="Gene3D" id="3.40.470.10">
    <property type="entry name" value="Uracil-DNA glycosylase-like domain"/>
    <property type="match status" value="1"/>
</dbReference>
<dbReference type="CDD" id="cd10031">
    <property type="entry name" value="UDG-F5_TTUDGB_like"/>
    <property type="match status" value="1"/>
</dbReference>
<keyword evidence="7" id="KW-0234">DNA repair</keyword>
<keyword evidence="4" id="KW-0378">Hydrolase</keyword>
<accession>H5UW70</accession>
<evidence type="ECO:0000256" key="1">
    <source>
        <dbReference type="ARBA" id="ARBA00022485"/>
    </source>
</evidence>
<keyword evidence="1" id="KW-0004">4Fe-4S</keyword>
<dbReference type="InterPro" id="IPR044147">
    <property type="entry name" value="UdgB-like"/>
</dbReference>
<dbReference type="InterPro" id="IPR005122">
    <property type="entry name" value="Uracil-DNA_glycosylase-like"/>
</dbReference>
<dbReference type="Proteomes" id="UP000004367">
    <property type="component" value="Unassembled WGS sequence"/>
</dbReference>
<dbReference type="SMART" id="SM00987">
    <property type="entry name" value="UreE_C"/>
    <property type="match status" value="1"/>
</dbReference>
<evidence type="ECO:0000256" key="9">
    <source>
        <dbReference type="ARBA" id="ARBA00023887"/>
    </source>
</evidence>